<dbReference type="InterPro" id="IPR038312">
    <property type="entry name" value="DUF5063_sf"/>
</dbReference>
<evidence type="ECO:0000313" key="2">
    <source>
        <dbReference type="EMBL" id="AHW58540.1"/>
    </source>
</evidence>
<dbReference type="Pfam" id="PF16702">
    <property type="entry name" value="DUF5063"/>
    <property type="match status" value="1"/>
</dbReference>
<dbReference type="InterPro" id="IPR032025">
    <property type="entry name" value="DUF5063"/>
</dbReference>
<dbReference type="EMBL" id="CP007451">
    <property type="protein sequence ID" value="AHW58540.1"/>
    <property type="molecule type" value="Genomic_DNA"/>
</dbReference>
<dbReference type="Gene3D" id="1.20.120.1550">
    <property type="entry name" value="Protein of unknown function DUF5063"/>
    <property type="match status" value="1"/>
</dbReference>
<name>A0ABM5Q4H8_9BACT</name>
<protein>
    <recommendedName>
        <fullName evidence="4">DUF5063 domain-containing protein</fullName>
    </recommendedName>
</protein>
<dbReference type="Proteomes" id="UP000023772">
    <property type="component" value="Chromosome"/>
</dbReference>
<feature type="region of interest" description="Disordered" evidence="1">
    <location>
        <begin position="174"/>
        <end position="203"/>
    </location>
</feature>
<accession>A0ABM5Q4H8</accession>
<sequence length="203" mass="23499">MSMDQVVYSKNVVEFVTVANEYCSTIENVSHLTAEENLAKLQKLLPLLYLKASVVEKIEMVMDEELEKFVNELDYNMLHQKWLQLLGENDGFYEVFDPNIQFGEETVRASVSENLMDIYQDLKDCITNYSIGNEEVMNDAISDCIYHFEEFWGQQLVNVMRAVHMLVYSDADFSTDSSNDEVVPGKGNPEWLDKFWGTDQDEE</sequence>
<gene>
    <name evidence="2" type="ORF">FH5T_00380</name>
</gene>
<evidence type="ECO:0008006" key="4">
    <source>
        <dbReference type="Google" id="ProtNLM"/>
    </source>
</evidence>
<evidence type="ECO:0000256" key="1">
    <source>
        <dbReference type="SAM" id="MobiDB-lite"/>
    </source>
</evidence>
<keyword evidence="3" id="KW-1185">Reference proteome</keyword>
<organism evidence="2 3">
    <name type="scientific">Draconibacterium orientale</name>
    <dbReference type="NCBI Taxonomy" id="1168034"/>
    <lineage>
        <taxon>Bacteria</taxon>
        <taxon>Pseudomonadati</taxon>
        <taxon>Bacteroidota</taxon>
        <taxon>Bacteroidia</taxon>
        <taxon>Marinilabiliales</taxon>
        <taxon>Prolixibacteraceae</taxon>
        <taxon>Draconibacterium</taxon>
    </lineage>
</organism>
<reference evidence="2 3" key="1">
    <citation type="submission" date="2014-03" db="EMBL/GenBank/DDBJ databases">
        <title>Complete genome sequence of a deeply braunched marine Bacteroidia bacterium Draconibacterium orientale type strain FH5T.</title>
        <authorList>
            <person name="Li X."/>
            <person name="Wang X."/>
            <person name="Xie Z."/>
            <person name="Du Z."/>
            <person name="Chen G."/>
        </authorList>
    </citation>
    <scope>NUCLEOTIDE SEQUENCE [LARGE SCALE GENOMIC DNA]</scope>
    <source>
        <strain evidence="2 3">FH5</strain>
    </source>
</reference>
<evidence type="ECO:0000313" key="3">
    <source>
        <dbReference type="Proteomes" id="UP000023772"/>
    </source>
</evidence>
<proteinExistence type="predicted"/>